<dbReference type="Proteomes" id="UP001152747">
    <property type="component" value="Unassembled WGS sequence"/>
</dbReference>
<dbReference type="Gene3D" id="3.30.420.10">
    <property type="entry name" value="Ribonuclease H-like superfamily/Ribonuclease H"/>
    <property type="match status" value="1"/>
</dbReference>
<gene>
    <name evidence="5" type="ORF">CAMP_LOCUS12403</name>
</gene>
<dbReference type="InterPro" id="IPR036397">
    <property type="entry name" value="RNaseH_sf"/>
</dbReference>
<dbReference type="GO" id="GO:0000175">
    <property type="term" value="F:3'-5'-RNA exonuclease activity"/>
    <property type="evidence" value="ECO:0007669"/>
    <property type="project" value="InterPro"/>
</dbReference>
<dbReference type="AlphaFoldDB" id="A0A9P1IRF8"/>
<dbReference type="SMART" id="SM00479">
    <property type="entry name" value="EXOIII"/>
    <property type="match status" value="1"/>
</dbReference>
<dbReference type="InterPro" id="IPR051274">
    <property type="entry name" value="3-5_Exoribonuclease"/>
</dbReference>
<evidence type="ECO:0000256" key="1">
    <source>
        <dbReference type="ARBA" id="ARBA00022722"/>
    </source>
</evidence>
<dbReference type="SUPFAM" id="SSF53098">
    <property type="entry name" value="Ribonuclease H-like"/>
    <property type="match status" value="1"/>
</dbReference>
<keyword evidence="2" id="KW-0378">Hydrolase</keyword>
<keyword evidence="6" id="KW-1185">Reference proteome</keyword>
<dbReference type="CDD" id="cd06133">
    <property type="entry name" value="ERI-1_3'hExo_like"/>
    <property type="match status" value="1"/>
</dbReference>
<evidence type="ECO:0000313" key="5">
    <source>
        <dbReference type="EMBL" id="CAI5449766.1"/>
    </source>
</evidence>
<reference evidence="5" key="1">
    <citation type="submission" date="2022-11" db="EMBL/GenBank/DDBJ databases">
        <authorList>
            <person name="Kikuchi T."/>
        </authorList>
    </citation>
    <scope>NUCLEOTIDE SEQUENCE</scope>
    <source>
        <strain evidence="5">PS1010</strain>
    </source>
</reference>
<comment type="caution">
    <text evidence="5">The sequence shown here is derived from an EMBL/GenBank/DDBJ whole genome shotgun (WGS) entry which is preliminary data.</text>
</comment>
<dbReference type="GO" id="GO:0003676">
    <property type="term" value="F:nucleic acid binding"/>
    <property type="evidence" value="ECO:0007669"/>
    <property type="project" value="InterPro"/>
</dbReference>
<dbReference type="OrthoDB" id="448399at2759"/>
<dbReference type="InterPro" id="IPR012337">
    <property type="entry name" value="RNaseH-like_sf"/>
</dbReference>
<dbReference type="PANTHER" id="PTHR23044">
    <property type="entry name" value="3'-5' EXONUCLEASE ERI1-RELATED"/>
    <property type="match status" value="1"/>
</dbReference>
<feature type="domain" description="Exonuclease" evidence="4">
    <location>
        <begin position="53"/>
        <end position="234"/>
    </location>
</feature>
<dbReference type="InterPro" id="IPR047201">
    <property type="entry name" value="ERI-1_3'hExo-like"/>
</dbReference>
<keyword evidence="3" id="KW-0269">Exonuclease</keyword>
<organism evidence="5 6">
    <name type="scientific">Caenorhabditis angaria</name>
    <dbReference type="NCBI Taxonomy" id="860376"/>
    <lineage>
        <taxon>Eukaryota</taxon>
        <taxon>Metazoa</taxon>
        <taxon>Ecdysozoa</taxon>
        <taxon>Nematoda</taxon>
        <taxon>Chromadorea</taxon>
        <taxon>Rhabditida</taxon>
        <taxon>Rhabditina</taxon>
        <taxon>Rhabditomorpha</taxon>
        <taxon>Rhabditoidea</taxon>
        <taxon>Rhabditidae</taxon>
        <taxon>Peloderinae</taxon>
        <taxon>Caenorhabditis</taxon>
    </lineage>
</organism>
<dbReference type="InterPro" id="IPR013520">
    <property type="entry name" value="Ribonucl_H"/>
</dbReference>
<dbReference type="Pfam" id="PF00929">
    <property type="entry name" value="RNase_T"/>
    <property type="match status" value="1"/>
</dbReference>
<evidence type="ECO:0000256" key="2">
    <source>
        <dbReference type="ARBA" id="ARBA00022801"/>
    </source>
</evidence>
<dbReference type="FunFam" id="3.30.420.10:FF:000200">
    <property type="entry name" value="Protein CBG10739"/>
    <property type="match status" value="1"/>
</dbReference>
<protein>
    <recommendedName>
        <fullName evidence="4">Exonuclease domain-containing protein</fullName>
    </recommendedName>
</protein>
<evidence type="ECO:0000313" key="6">
    <source>
        <dbReference type="Proteomes" id="UP001152747"/>
    </source>
</evidence>
<dbReference type="PANTHER" id="PTHR23044:SF61">
    <property type="entry name" value="3'-5' EXORIBONUCLEASE 1-RELATED"/>
    <property type="match status" value="1"/>
</dbReference>
<sequence length="248" mass="29040">MNTIARRYLASKRGSFVEDIRIVKSREVKTPPKYPIFRKPSKKAMEIRQNFDYLLVLDFEATCEPGPIYPVQEIIEFPVVQLKTSNWQEIRRFHKYVKPSENPKISTFCTNLTGIIQEMIDGQENLEEVLKSFDDWIKEDDDLTNFAMVTCGDWDLKVALPLEAEYKQLEIPEYLKNWINVKKAYAEHTGHFARSMKHLLEIYQLKFEGRHHSGIDDVTNICEIVKCLGKSGHNFNFTSNQVQQRSFN</sequence>
<keyword evidence="1" id="KW-0540">Nuclease</keyword>
<name>A0A9P1IRF8_9PELO</name>
<evidence type="ECO:0000256" key="3">
    <source>
        <dbReference type="ARBA" id="ARBA00022839"/>
    </source>
</evidence>
<proteinExistence type="predicted"/>
<accession>A0A9P1IRF8</accession>
<dbReference type="EMBL" id="CANHGI010000004">
    <property type="protein sequence ID" value="CAI5449766.1"/>
    <property type="molecule type" value="Genomic_DNA"/>
</dbReference>
<evidence type="ECO:0000259" key="4">
    <source>
        <dbReference type="SMART" id="SM00479"/>
    </source>
</evidence>